<dbReference type="AlphaFoldDB" id="A0A5C0AV05"/>
<dbReference type="Gene3D" id="3.40.50.300">
    <property type="entry name" value="P-loop containing nucleotide triphosphate hydrolases"/>
    <property type="match status" value="1"/>
</dbReference>
<keyword evidence="2" id="KW-1185">Reference proteome</keyword>
<reference evidence="1 2" key="1">
    <citation type="submission" date="2019-08" db="EMBL/GenBank/DDBJ databases">
        <title>Amphibian skin-associated Pigmentiphaga: genome sequence and occurrence across geography and hosts.</title>
        <authorList>
            <person name="Bletz M.C."/>
            <person name="Bunk B."/>
            <person name="Sproeer C."/>
            <person name="Biwer P."/>
            <person name="Reiter S."/>
            <person name="Rabemananjara F.C.E."/>
            <person name="Schulz S."/>
            <person name="Overmann J."/>
            <person name="Vences M."/>
        </authorList>
    </citation>
    <scope>NUCLEOTIDE SEQUENCE [LARGE SCALE GENOMIC DNA]</scope>
    <source>
        <strain evidence="1 2">Mada1488</strain>
    </source>
</reference>
<dbReference type="EMBL" id="CP043046">
    <property type="protein sequence ID" value="QEI06015.1"/>
    <property type="molecule type" value="Genomic_DNA"/>
</dbReference>
<organism evidence="1 2">
    <name type="scientific">Pigmentiphaga aceris</name>
    <dbReference type="NCBI Taxonomy" id="1940612"/>
    <lineage>
        <taxon>Bacteria</taxon>
        <taxon>Pseudomonadati</taxon>
        <taxon>Pseudomonadota</taxon>
        <taxon>Betaproteobacteria</taxon>
        <taxon>Burkholderiales</taxon>
        <taxon>Alcaligenaceae</taxon>
        <taxon>Pigmentiphaga</taxon>
    </lineage>
</organism>
<accession>A0A5C0AV05</accession>
<gene>
    <name evidence="1" type="ORF">FXN63_09335</name>
</gene>
<dbReference type="RefSeq" id="WP_148814398.1">
    <property type="nucleotide sequence ID" value="NZ_CP043046.1"/>
</dbReference>
<name>A0A5C0AV05_9BURK</name>
<evidence type="ECO:0000313" key="2">
    <source>
        <dbReference type="Proteomes" id="UP000325161"/>
    </source>
</evidence>
<dbReference type="OrthoDB" id="9811176at2"/>
<dbReference type="Proteomes" id="UP000325161">
    <property type="component" value="Chromosome"/>
</dbReference>
<dbReference type="KEGG" id="pacr:FXN63_09335"/>
<evidence type="ECO:0000313" key="1">
    <source>
        <dbReference type="EMBL" id="QEI06015.1"/>
    </source>
</evidence>
<dbReference type="InterPro" id="IPR027417">
    <property type="entry name" value="P-loop_NTPase"/>
</dbReference>
<sequence>MSVAAFAHTSAAPAFRPFVETNPQSRVDPSGNRCLATGHDELDRELPGGGWPVSRLSELLVPDDGLAELHAVVPVLHMLTRSSRTVLLLNPPGDCVSALAKMGVARSRLLVIGGNRASEQLWAIEQAAARDDFGALVAWAPADTNDQAMHRLDRAMRQSQGICLLFRPLSAARDASPAALRVIMQADGAERLQMTLLVRAARRIAVSRDIALRPGIVVPQLPLDRIDARPVEDDAGTSVQAKAPSAQTAPIVPSRMKMRSPWPFTLRRAAV</sequence>
<evidence type="ECO:0008006" key="3">
    <source>
        <dbReference type="Google" id="ProtNLM"/>
    </source>
</evidence>
<proteinExistence type="predicted"/>
<protein>
    <recommendedName>
        <fullName evidence="3">Translesion DNA synthesis-associated protein ImuA</fullName>
    </recommendedName>
</protein>
<dbReference type="SUPFAM" id="SSF52540">
    <property type="entry name" value="P-loop containing nucleoside triphosphate hydrolases"/>
    <property type="match status" value="1"/>
</dbReference>